<accession>A0A4R0MY55</accession>
<evidence type="ECO:0000313" key="3">
    <source>
        <dbReference type="Proteomes" id="UP000292884"/>
    </source>
</evidence>
<gene>
    <name evidence="2" type="ORF">EZ428_10975</name>
</gene>
<keyword evidence="3" id="KW-1185">Reference proteome</keyword>
<sequence length="176" mass="19305">MKFKILFFLVLICNSLFAQTSGTGCNIGSSIYTEYLGMAPYYGNVNNMVRVYKNSGNSIDINSNSSNRYQCGKINVYPQGSYYDNSIPPYGANVTIPAQNEIISQGADNSCVTSPSLAAAGNGNVNNNGKYATFTYNNPTYCNVSLDDYIPFLILFMTGLGFYHINKRKPNISPVN</sequence>
<dbReference type="OrthoDB" id="761484at2"/>
<dbReference type="PROSITE" id="PS51257">
    <property type="entry name" value="PROKAR_LIPOPROTEIN"/>
    <property type="match status" value="1"/>
</dbReference>
<proteinExistence type="predicted"/>
<dbReference type="AlphaFoldDB" id="A0A4R0MY55"/>
<evidence type="ECO:0000256" key="1">
    <source>
        <dbReference type="SAM" id="SignalP"/>
    </source>
</evidence>
<evidence type="ECO:0008006" key="4">
    <source>
        <dbReference type="Google" id="ProtNLM"/>
    </source>
</evidence>
<evidence type="ECO:0000313" key="2">
    <source>
        <dbReference type="EMBL" id="TCC92241.1"/>
    </source>
</evidence>
<feature type="chain" id="PRO_5020248723" description="Secreted protein" evidence="1">
    <location>
        <begin position="19"/>
        <end position="176"/>
    </location>
</feature>
<reference evidence="2 3" key="1">
    <citation type="submission" date="2019-02" db="EMBL/GenBank/DDBJ databases">
        <title>Pedobacter sp. RP-1-13 sp. nov., isolated from Arctic soil.</title>
        <authorList>
            <person name="Dahal R.H."/>
        </authorList>
    </citation>
    <scope>NUCLEOTIDE SEQUENCE [LARGE SCALE GENOMIC DNA]</scope>
    <source>
        <strain evidence="2 3">RP-1-13</strain>
    </source>
</reference>
<keyword evidence="1" id="KW-0732">Signal</keyword>
<feature type="signal peptide" evidence="1">
    <location>
        <begin position="1"/>
        <end position="18"/>
    </location>
</feature>
<protein>
    <recommendedName>
        <fullName evidence="4">Secreted protein</fullName>
    </recommendedName>
</protein>
<name>A0A4R0MY55_9SPHI</name>
<dbReference type="Proteomes" id="UP000292884">
    <property type="component" value="Unassembled WGS sequence"/>
</dbReference>
<comment type="caution">
    <text evidence="2">The sequence shown here is derived from an EMBL/GenBank/DDBJ whole genome shotgun (WGS) entry which is preliminary data.</text>
</comment>
<dbReference type="EMBL" id="SJSK01000002">
    <property type="protein sequence ID" value="TCC92241.1"/>
    <property type="molecule type" value="Genomic_DNA"/>
</dbReference>
<dbReference type="RefSeq" id="WP_131553181.1">
    <property type="nucleotide sequence ID" value="NZ_SJSK01000002.1"/>
</dbReference>
<organism evidence="2 3">
    <name type="scientific">Pedobacter frigiditerrae</name>
    <dbReference type="NCBI Taxonomy" id="2530452"/>
    <lineage>
        <taxon>Bacteria</taxon>
        <taxon>Pseudomonadati</taxon>
        <taxon>Bacteroidota</taxon>
        <taxon>Sphingobacteriia</taxon>
        <taxon>Sphingobacteriales</taxon>
        <taxon>Sphingobacteriaceae</taxon>
        <taxon>Pedobacter</taxon>
    </lineage>
</organism>